<feature type="region of interest" description="Disordered" evidence="10">
    <location>
        <begin position="89"/>
        <end position="110"/>
    </location>
</feature>
<dbReference type="GO" id="GO:0008270">
    <property type="term" value="F:zinc ion binding"/>
    <property type="evidence" value="ECO:0007669"/>
    <property type="project" value="UniProtKB-KW"/>
</dbReference>
<keyword evidence="1 9" id="KW-0479">Metal-binding</keyword>
<evidence type="ECO:0000256" key="8">
    <source>
        <dbReference type="PROSITE-ProRule" id="PRU00071"/>
    </source>
</evidence>
<organism evidence="12 13">
    <name type="scientific">Kingdonia uniflora</name>
    <dbReference type="NCBI Taxonomy" id="39325"/>
    <lineage>
        <taxon>Eukaryota</taxon>
        <taxon>Viridiplantae</taxon>
        <taxon>Streptophyta</taxon>
        <taxon>Embryophyta</taxon>
        <taxon>Tracheophyta</taxon>
        <taxon>Spermatophyta</taxon>
        <taxon>Magnoliopsida</taxon>
        <taxon>Ranunculales</taxon>
        <taxon>Circaeasteraceae</taxon>
        <taxon>Kingdonia</taxon>
    </lineage>
</organism>
<comment type="subcellular location">
    <subcellularLocation>
        <location evidence="8 9">Nucleus</location>
    </subcellularLocation>
</comment>
<evidence type="ECO:0000256" key="5">
    <source>
        <dbReference type="ARBA" id="ARBA00023125"/>
    </source>
</evidence>
<evidence type="ECO:0000256" key="3">
    <source>
        <dbReference type="ARBA" id="ARBA00022833"/>
    </source>
</evidence>
<comment type="caution">
    <text evidence="12">The sequence shown here is derived from an EMBL/GenBank/DDBJ whole genome shotgun (WGS) entry which is preliminary data.</text>
</comment>
<evidence type="ECO:0000256" key="4">
    <source>
        <dbReference type="ARBA" id="ARBA00023015"/>
    </source>
</evidence>
<dbReference type="PANTHER" id="PTHR31992">
    <property type="entry name" value="DOF ZINC FINGER PROTEIN DOF1.4-RELATED"/>
    <property type="match status" value="1"/>
</dbReference>
<evidence type="ECO:0000256" key="6">
    <source>
        <dbReference type="ARBA" id="ARBA00023163"/>
    </source>
</evidence>
<dbReference type="InterPro" id="IPR045174">
    <property type="entry name" value="Dof"/>
</dbReference>
<proteinExistence type="predicted"/>
<feature type="region of interest" description="Disordered" evidence="10">
    <location>
        <begin position="153"/>
        <end position="174"/>
    </location>
</feature>
<reference evidence="12 13" key="1">
    <citation type="journal article" date="2020" name="IScience">
        <title>Genome Sequencing of the Endangered Kingdonia uniflora (Circaeasteraceae, Ranunculales) Reveals Potential Mechanisms of Evolutionary Specialization.</title>
        <authorList>
            <person name="Sun Y."/>
            <person name="Deng T."/>
            <person name="Zhang A."/>
            <person name="Moore M.J."/>
            <person name="Landis J.B."/>
            <person name="Lin N."/>
            <person name="Zhang H."/>
            <person name="Zhang X."/>
            <person name="Huang J."/>
            <person name="Zhang X."/>
            <person name="Sun H."/>
            <person name="Wang H."/>
        </authorList>
    </citation>
    <scope>NUCLEOTIDE SEQUENCE [LARGE SCALE GENOMIC DNA]</scope>
    <source>
        <strain evidence="12">TB1705</strain>
        <tissue evidence="12">Leaf</tissue>
    </source>
</reference>
<keyword evidence="6 9" id="KW-0804">Transcription</keyword>
<keyword evidence="2 8" id="KW-0863">Zinc-finger</keyword>
<sequence>MDLSSKQVTTNDDDKDIDQQLLELEPPNLSCPRCHSTNTKFAYYNNLVRSQPRYLCKSCKRFWTKGGMLRYVAAVSRVRRKNCYKKRKKSKGNNCESESSTTNTVQQQQQQQQFPLSVGELCLSTSSNNGQNFDFVNLRLNDAFTDRASKKKLAKTTSENKNNSCESSTVNMVEKQEQHPPEVGDSFQSPIINNGECFDFFDCSPLSFPLTGFTSLDSNPFSSLYYDVIQSSTPYSYLKEAEIAEDLHIATTTTISPSCEIPITSDLNDSADNWSWDDLKELVTCDIKQEWDCFQNEDPGF</sequence>
<evidence type="ECO:0000256" key="9">
    <source>
        <dbReference type="RuleBase" id="RU369094"/>
    </source>
</evidence>
<dbReference type="GO" id="GO:0003677">
    <property type="term" value="F:DNA binding"/>
    <property type="evidence" value="ECO:0007669"/>
    <property type="project" value="UniProtKB-UniRule"/>
</dbReference>
<feature type="domain" description="Dof-type" evidence="11">
    <location>
        <begin position="29"/>
        <end position="83"/>
    </location>
</feature>
<dbReference type="GO" id="GO:0003700">
    <property type="term" value="F:DNA-binding transcription factor activity"/>
    <property type="evidence" value="ECO:0007669"/>
    <property type="project" value="UniProtKB-UniRule"/>
</dbReference>
<evidence type="ECO:0000259" key="11">
    <source>
        <dbReference type="PROSITE" id="PS50884"/>
    </source>
</evidence>
<dbReference type="EMBL" id="JACGCM010000999">
    <property type="protein sequence ID" value="KAF6163145.1"/>
    <property type="molecule type" value="Genomic_DNA"/>
</dbReference>
<keyword evidence="7 8" id="KW-0539">Nucleus</keyword>
<evidence type="ECO:0000313" key="12">
    <source>
        <dbReference type="EMBL" id="KAF6163145.1"/>
    </source>
</evidence>
<dbReference type="Pfam" id="PF02701">
    <property type="entry name" value="Zn_ribbon_Dof"/>
    <property type="match status" value="1"/>
</dbReference>
<dbReference type="PROSITE" id="PS50884">
    <property type="entry name" value="ZF_DOF_2"/>
    <property type="match status" value="1"/>
</dbReference>
<feature type="compositionally biased region" description="Polar residues" evidence="10">
    <location>
        <begin position="155"/>
        <end position="171"/>
    </location>
</feature>
<dbReference type="Proteomes" id="UP000541444">
    <property type="component" value="Unassembled WGS sequence"/>
</dbReference>
<evidence type="ECO:0000256" key="10">
    <source>
        <dbReference type="SAM" id="MobiDB-lite"/>
    </source>
</evidence>
<keyword evidence="5 8" id="KW-0238">DNA-binding</keyword>
<dbReference type="InterPro" id="IPR003851">
    <property type="entry name" value="Znf_Dof"/>
</dbReference>
<keyword evidence="3 9" id="KW-0862">Zinc</keyword>
<feature type="compositionally biased region" description="Polar residues" evidence="10">
    <location>
        <begin position="92"/>
        <end position="105"/>
    </location>
</feature>
<dbReference type="PANTHER" id="PTHR31992:SF141">
    <property type="entry name" value="DOF ZINC FINGER PROTEIN DOF1.4"/>
    <property type="match status" value="1"/>
</dbReference>
<protein>
    <recommendedName>
        <fullName evidence="9">Dof zinc finger protein</fullName>
    </recommendedName>
</protein>
<dbReference type="AlphaFoldDB" id="A0A7J7N7M2"/>
<name>A0A7J7N7M2_9MAGN</name>
<keyword evidence="4 9" id="KW-0805">Transcription regulation</keyword>
<evidence type="ECO:0000256" key="2">
    <source>
        <dbReference type="ARBA" id="ARBA00022771"/>
    </source>
</evidence>
<gene>
    <name evidence="12" type="ORF">GIB67_025009</name>
</gene>
<evidence type="ECO:0000256" key="7">
    <source>
        <dbReference type="ARBA" id="ARBA00023242"/>
    </source>
</evidence>
<evidence type="ECO:0000313" key="13">
    <source>
        <dbReference type="Proteomes" id="UP000541444"/>
    </source>
</evidence>
<accession>A0A7J7N7M2</accession>
<evidence type="ECO:0000256" key="1">
    <source>
        <dbReference type="ARBA" id="ARBA00022723"/>
    </source>
</evidence>
<keyword evidence="13" id="KW-1185">Reference proteome</keyword>
<dbReference type="GO" id="GO:0005634">
    <property type="term" value="C:nucleus"/>
    <property type="evidence" value="ECO:0007669"/>
    <property type="project" value="UniProtKB-SubCell"/>
</dbReference>
<comment type="function">
    <text evidence="9">Transcription factor that binds specifically to a 5'-AA[AG]G-3' consensus core sequence.</text>
</comment>